<feature type="region of interest" description="Disordered" evidence="9">
    <location>
        <begin position="84"/>
        <end position="161"/>
    </location>
</feature>
<feature type="region of interest" description="Disordered" evidence="9">
    <location>
        <begin position="173"/>
        <end position="200"/>
    </location>
</feature>
<dbReference type="Proteomes" id="UP000694924">
    <property type="component" value="Unplaced"/>
</dbReference>
<evidence type="ECO:0000256" key="1">
    <source>
        <dbReference type="ARBA" id="ARBA00004214"/>
    </source>
</evidence>
<comment type="subcellular location">
    <subcellularLocation>
        <location evidence="2">Cleavage furrow</location>
    </subcellularLocation>
    <subcellularLocation>
        <location evidence="1">Midbody</location>
    </subcellularLocation>
    <subcellularLocation>
        <location evidence="3">Recycling endosome membrane</location>
        <topology evidence="3">Peripheral membrane protein</topology>
    </subcellularLocation>
</comment>
<feature type="compositionally biased region" description="Polar residues" evidence="9">
    <location>
        <begin position="273"/>
        <end position="285"/>
    </location>
</feature>
<keyword evidence="6 8" id="KW-0175">Coiled coil</keyword>
<dbReference type="RefSeq" id="XP_015188636.1">
    <property type="nucleotide sequence ID" value="XM_015333150.1"/>
</dbReference>
<feature type="region of interest" description="Disordered" evidence="9">
    <location>
        <begin position="1"/>
        <end position="52"/>
    </location>
</feature>
<accession>A0ABM1J849</accession>
<dbReference type="Gene3D" id="1.20.5.2440">
    <property type="match status" value="1"/>
</dbReference>
<feature type="compositionally biased region" description="Gly residues" evidence="9">
    <location>
        <begin position="89"/>
        <end position="98"/>
    </location>
</feature>
<protein>
    <submittedName>
        <fullName evidence="12 13">Rab11 family-interacting protein 4A</fullName>
    </submittedName>
</protein>
<evidence type="ECO:0000256" key="6">
    <source>
        <dbReference type="ARBA" id="ARBA00023054"/>
    </source>
</evidence>
<keyword evidence="11" id="KW-1185">Reference proteome</keyword>
<dbReference type="InterPro" id="IPR019018">
    <property type="entry name" value="Rab-bd_FIP-RBD"/>
</dbReference>
<evidence type="ECO:0000256" key="9">
    <source>
        <dbReference type="SAM" id="MobiDB-lite"/>
    </source>
</evidence>
<dbReference type="Pfam" id="PF09457">
    <property type="entry name" value="RBD-FIP"/>
    <property type="match status" value="1"/>
</dbReference>
<dbReference type="PROSITE" id="PS51511">
    <property type="entry name" value="FIP_RBD"/>
    <property type="match status" value="1"/>
</dbReference>
<feature type="coiled-coil region" evidence="8">
    <location>
        <begin position="374"/>
        <end position="545"/>
    </location>
</feature>
<proteinExistence type="predicted"/>
<feature type="compositionally biased region" description="Low complexity" evidence="9">
    <location>
        <begin position="186"/>
        <end position="199"/>
    </location>
</feature>
<feature type="region of interest" description="Disordered" evidence="9">
    <location>
        <begin position="220"/>
        <end position="309"/>
    </location>
</feature>
<keyword evidence="4" id="KW-0813">Transport</keyword>
<evidence type="ECO:0000256" key="5">
    <source>
        <dbReference type="ARBA" id="ARBA00022753"/>
    </source>
</evidence>
<dbReference type="Pfam" id="PF25450">
    <property type="entry name" value="Rab11-FIP3"/>
    <property type="match status" value="1"/>
</dbReference>
<feature type="compositionally biased region" description="Low complexity" evidence="9">
    <location>
        <begin position="257"/>
        <end position="272"/>
    </location>
</feature>
<keyword evidence="7" id="KW-0472">Membrane</keyword>
<dbReference type="GeneID" id="107072867"/>
<dbReference type="SUPFAM" id="SSF144270">
    <property type="entry name" value="Eferin C-derminal domain-like"/>
    <property type="match status" value="1"/>
</dbReference>
<evidence type="ECO:0000256" key="2">
    <source>
        <dbReference type="ARBA" id="ARBA00004626"/>
    </source>
</evidence>
<sequence length="636" mass="69494">MVSSRSSSTAIDDKNEDNKRKEEEEELKGQEEEEVINSTIINNNNNDSNNVDSIPSLSTVEVLDLVGESTGNAILSGKKGNVRRSVAEGEGGGGGGGGGEKRTSVGAGVDKEEDDDVVEWGRRRSNNDGLPPSSVSMSLDLQNHPVGSASPQNDSGDYSNIDTGCVGSGIATGTANISDPCGRPLTTTTTTTTTETNNNALSSSSITNIKLIGNNREEEESYEGFGFGSDFGSSSGFGSVEVDADGEPEDGRDDADSPGGSSSAPSPTGSNPFSRNPRSPNSTIGRHSWLRTSLRRTPPCSGRKRISSNALASQLYRSGSFNSSGRGSNCDNTDDMYSDVSLEEDFIDLNHRVQMIQEQMHALADTQSVGEERYARVKQENGNLQARILILEEAAKDAETRAEERLQAEQRRHRELVSRLERERQLQLENCAIKLQAIDLESSNLRDEIGRLREQLERVKNDKARLEIELKDSQSEINTARENERQAVARANEAHHMLQVAKEELIIRADNQQRLEELEQQVVHLQARNKSLEEARDELQAAAAVQAGRELLMLNPCSNGTEKGPSLAAELLAGMSQDQMDGHPIDEYESPYSISELKQALKEQQEVNAQLRAYIDGILLNIVENYPQLLEVKQAH</sequence>
<evidence type="ECO:0000313" key="12">
    <source>
        <dbReference type="RefSeq" id="XP_015188636.1"/>
    </source>
</evidence>
<feature type="compositionally biased region" description="Polar residues" evidence="9">
    <location>
        <begin position="1"/>
        <end position="10"/>
    </location>
</feature>
<dbReference type="PANTHER" id="PTHR15726:SF7">
    <property type="entry name" value="NUCLEAR FALLOUT, ISOFORM J"/>
    <property type="match status" value="1"/>
</dbReference>
<evidence type="ECO:0000259" key="10">
    <source>
        <dbReference type="PROSITE" id="PS51511"/>
    </source>
</evidence>
<feature type="compositionally biased region" description="Basic and acidic residues" evidence="9">
    <location>
        <begin position="11"/>
        <end position="30"/>
    </location>
</feature>
<evidence type="ECO:0000256" key="3">
    <source>
        <dbReference type="ARBA" id="ARBA00004654"/>
    </source>
</evidence>
<dbReference type="InterPro" id="IPR037245">
    <property type="entry name" value="FIP-RBD_C_sf"/>
</dbReference>
<gene>
    <name evidence="12 13" type="primary">LOC107072867</name>
</gene>
<feature type="compositionally biased region" description="Polar residues" evidence="9">
    <location>
        <begin position="149"/>
        <end position="161"/>
    </location>
</feature>
<evidence type="ECO:0000313" key="13">
    <source>
        <dbReference type="RefSeq" id="XP_015188637.1"/>
    </source>
</evidence>
<dbReference type="PANTHER" id="PTHR15726">
    <property type="entry name" value="RAB11-FAMILY INTERACTING PROTEIN"/>
    <property type="match status" value="1"/>
</dbReference>
<dbReference type="RefSeq" id="XP_015188637.1">
    <property type="nucleotide sequence ID" value="XM_015333151.1"/>
</dbReference>
<dbReference type="InterPro" id="IPR057316">
    <property type="entry name" value="Rab11-FIP3/4_dom"/>
</dbReference>
<evidence type="ECO:0000313" key="11">
    <source>
        <dbReference type="Proteomes" id="UP000694924"/>
    </source>
</evidence>
<evidence type="ECO:0000256" key="8">
    <source>
        <dbReference type="SAM" id="Coils"/>
    </source>
</evidence>
<dbReference type="InterPro" id="IPR051977">
    <property type="entry name" value="Rab11-interacting_regulator"/>
</dbReference>
<evidence type="ECO:0000256" key="7">
    <source>
        <dbReference type="ARBA" id="ARBA00023136"/>
    </source>
</evidence>
<evidence type="ECO:0000256" key="4">
    <source>
        <dbReference type="ARBA" id="ARBA00022448"/>
    </source>
</evidence>
<feature type="compositionally biased region" description="Acidic residues" evidence="9">
    <location>
        <begin position="242"/>
        <end position="253"/>
    </location>
</feature>
<keyword evidence="5" id="KW-0967">Endosome</keyword>
<name>A0ABM1J849_POLDO</name>
<feature type="compositionally biased region" description="Low complexity" evidence="9">
    <location>
        <begin position="36"/>
        <end position="52"/>
    </location>
</feature>
<organism evidence="11 13">
    <name type="scientific">Polistes dominula</name>
    <name type="common">European paper wasp</name>
    <name type="synonym">Vespa dominula</name>
    <dbReference type="NCBI Taxonomy" id="743375"/>
    <lineage>
        <taxon>Eukaryota</taxon>
        <taxon>Metazoa</taxon>
        <taxon>Ecdysozoa</taxon>
        <taxon>Arthropoda</taxon>
        <taxon>Hexapoda</taxon>
        <taxon>Insecta</taxon>
        <taxon>Pterygota</taxon>
        <taxon>Neoptera</taxon>
        <taxon>Endopterygota</taxon>
        <taxon>Hymenoptera</taxon>
        <taxon>Apocrita</taxon>
        <taxon>Aculeata</taxon>
        <taxon>Vespoidea</taxon>
        <taxon>Vespidae</taxon>
        <taxon>Polistinae</taxon>
        <taxon>Polistini</taxon>
        <taxon>Polistes</taxon>
    </lineage>
</organism>
<reference evidence="12 13" key="1">
    <citation type="submission" date="2025-05" db="UniProtKB">
        <authorList>
            <consortium name="RefSeq"/>
        </authorList>
    </citation>
    <scope>IDENTIFICATION</scope>
    <source>
        <tissue evidence="12 13">Whole body</tissue>
    </source>
</reference>
<feature type="domain" description="FIP-RBD" evidence="10">
    <location>
        <begin position="571"/>
        <end position="633"/>
    </location>
</feature>
<feature type="compositionally biased region" description="Low complexity" evidence="9">
    <location>
        <begin position="228"/>
        <end position="241"/>
    </location>
</feature>